<accession>A0A540X3N8</accession>
<dbReference type="RefSeq" id="WP_141642477.1">
    <property type="nucleotide sequence ID" value="NZ_VIFM01000034.1"/>
</dbReference>
<dbReference type="EMBL" id="VIFM01000034">
    <property type="protein sequence ID" value="TQF15855.1"/>
    <property type="molecule type" value="Genomic_DNA"/>
</dbReference>
<sequence length="104" mass="11987">MKRNVWTVGTLVLGLLLALPASAAKADRRQVRQQARIVQGVKSGELTGREAVRLQSQHRELRRDIHQARADDGRLDARERAGIRREQNQLNRRIHRQKHDGQSR</sequence>
<evidence type="ECO:0000313" key="3">
    <source>
        <dbReference type="EMBL" id="TQF15855.1"/>
    </source>
</evidence>
<dbReference type="OrthoDB" id="5521349at2"/>
<keyword evidence="4" id="KW-1185">Reference proteome</keyword>
<name>A0A540X3N8_9BACT</name>
<proteinExistence type="predicted"/>
<keyword evidence="2" id="KW-0732">Signal</keyword>
<dbReference type="Proteomes" id="UP000315369">
    <property type="component" value="Unassembled WGS sequence"/>
</dbReference>
<evidence type="ECO:0000256" key="2">
    <source>
        <dbReference type="SAM" id="SignalP"/>
    </source>
</evidence>
<feature type="compositionally biased region" description="Basic and acidic residues" evidence="1">
    <location>
        <begin position="63"/>
        <end position="87"/>
    </location>
</feature>
<evidence type="ECO:0000313" key="4">
    <source>
        <dbReference type="Proteomes" id="UP000315369"/>
    </source>
</evidence>
<feature type="signal peptide" evidence="2">
    <location>
        <begin position="1"/>
        <end position="23"/>
    </location>
</feature>
<feature type="region of interest" description="Disordered" evidence="1">
    <location>
        <begin position="63"/>
        <end position="104"/>
    </location>
</feature>
<comment type="caution">
    <text evidence="3">The sequence shown here is derived from an EMBL/GenBank/DDBJ whole genome shotgun (WGS) entry which is preliminary data.</text>
</comment>
<dbReference type="AlphaFoldDB" id="A0A540X3N8"/>
<gene>
    <name evidence="3" type="ORF">FJV41_11435</name>
</gene>
<protein>
    <submittedName>
        <fullName evidence="3">Uncharacterized protein</fullName>
    </submittedName>
</protein>
<feature type="chain" id="PRO_5022070605" evidence="2">
    <location>
        <begin position="24"/>
        <end position="104"/>
    </location>
</feature>
<organism evidence="3 4">
    <name type="scientific">Myxococcus llanfairpwllgwyngyllgogerychwyrndrobwllllantysiliogogogochensis</name>
    <dbReference type="NCBI Taxonomy" id="2590453"/>
    <lineage>
        <taxon>Bacteria</taxon>
        <taxon>Pseudomonadati</taxon>
        <taxon>Myxococcota</taxon>
        <taxon>Myxococcia</taxon>
        <taxon>Myxococcales</taxon>
        <taxon>Cystobacterineae</taxon>
        <taxon>Myxococcaceae</taxon>
        <taxon>Myxococcus</taxon>
    </lineage>
</organism>
<evidence type="ECO:0000256" key="1">
    <source>
        <dbReference type="SAM" id="MobiDB-lite"/>
    </source>
</evidence>
<reference evidence="3 4" key="1">
    <citation type="submission" date="2019-06" db="EMBL/GenBank/DDBJ databases">
        <authorList>
            <person name="Livingstone P."/>
            <person name="Whitworth D."/>
        </authorList>
    </citation>
    <scope>NUCLEOTIDE SEQUENCE [LARGE SCALE GENOMIC DNA]</scope>
    <source>
        <strain evidence="3 4">AM401</strain>
    </source>
</reference>